<keyword evidence="2" id="KW-1185">Reference proteome</keyword>
<proteinExistence type="predicted"/>
<accession>W9QXG3</accession>
<protein>
    <submittedName>
        <fullName evidence="1">Uncharacterized protein</fullName>
    </submittedName>
</protein>
<name>W9QXG3_9ROSA</name>
<organism evidence="1 2">
    <name type="scientific">Morus notabilis</name>
    <dbReference type="NCBI Taxonomy" id="981085"/>
    <lineage>
        <taxon>Eukaryota</taxon>
        <taxon>Viridiplantae</taxon>
        <taxon>Streptophyta</taxon>
        <taxon>Embryophyta</taxon>
        <taxon>Tracheophyta</taxon>
        <taxon>Spermatophyta</taxon>
        <taxon>Magnoliopsida</taxon>
        <taxon>eudicotyledons</taxon>
        <taxon>Gunneridae</taxon>
        <taxon>Pentapetalae</taxon>
        <taxon>rosids</taxon>
        <taxon>fabids</taxon>
        <taxon>Rosales</taxon>
        <taxon>Moraceae</taxon>
        <taxon>Moreae</taxon>
        <taxon>Morus</taxon>
    </lineage>
</organism>
<dbReference type="AlphaFoldDB" id="W9QXG3"/>
<reference evidence="2" key="1">
    <citation type="submission" date="2013-01" db="EMBL/GenBank/DDBJ databases">
        <title>Draft Genome Sequence of a Mulberry Tree, Morus notabilis C.K. Schneid.</title>
        <authorList>
            <person name="He N."/>
            <person name="Zhao S."/>
        </authorList>
    </citation>
    <scope>NUCLEOTIDE SEQUENCE</scope>
</reference>
<dbReference type="Proteomes" id="UP000030645">
    <property type="component" value="Unassembled WGS sequence"/>
</dbReference>
<dbReference type="EMBL" id="KE344321">
    <property type="protein sequence ID" value="EXB57023.1"/>
    <property type="molecule type" value="Genomic_DNA"/>
</dbReference>
<gene>
    <name evidence="1" type="ORF">L484_000703</name>
</gene>
<sequence>MFLLRPTLRKGRPGEGRPGKARVGHPERAAVDVGVGSVVIYDKLLMKPREEAESSRAKSNVYSTFITSTYGGALVPVILLCQVPFQAYYITDAGELASMVGIRKSLVSHHFSEVPCFKQEMKALSL</sequence>
<evidence type="ECO:0000313" key="1">
    <source>
        <dbReference type="EMBL" id="EXB57023.1"/>
    </source>
</evidence>
<evidence type="ECO:0000313" key="2">
    <source>
        <dbReference type="Proteomes" id="UP000030645"/>
    </source>
</evidence>